<organism evidence="4 5">
    <name type="scientific">Luteimonas endophytica</name>
    <dbReference type="NCBI Taxonomy" id="3042023"/>
    <lineage>
        <taxon>Bacteria</taxon>
        <taxon>Pseudomonadati</taxon>
        <taxon>Pseudomonadota</taxon>
        <taxon>Gammaproteobacteria</taxon>
        <taxon>Lysobacterales</taxon>
        <taxon>Lysobacteraceae</taxon>
        <taxon>Luteimonas</taxon>
    </lineage>
</organism>
<dbReference type="Pfam" id="PF00326">
    <property type="entry name" value="Peptidase_S9"/>
    <property type="match status" value="1"/>
</dbReference>
<dbReference type="GO" id="GO:0016787">
    <property type="term" value="F:hydrolase activity"/>
    <property type="evidence" value="ECO:0007669"/>
    <property type="project" value="UniProtKB-KW"/>
</dbReference>
<dbReference type="EC" id="3.4.-.-" evidence="4"/>
<evidence type="ECO:0000313" key="4">
    <source>
        <dbReference type="EMBL" id="MDH5823865.1"/>
    </source>
</evidence>
<keyword evidence="2" id="KW-0732">Signal</keyword>
<dbReference type="PANTHER" id="PTHR42776:SF27">
    <property type="entry name" value="DIPEPTIDYL PEPTIDASE FAMILY MEMBER 6"/>
    <property type="match status" value="1"/>
</dbReference>
<feature type="chain" id="PRO_5047334460" evidence="2">
    <location>
        <begin position="25"/>
        <end position="656"/>
    </location>
</feature>
<evidence type="ECO:0000256" key="2">
    <source>
        <dbReference type="SAM" id="SignalP"/>
    </source>
</evidence>
<reference evidence="4 5" key="1">
    <citation type="submission" date="2023-04" db="EMBL/GenBank/DDBJ databases">
        <title>Luteimonas endophyticus RD2P54.</title>
        <authorList>
            <person name="Sun J.-Q."/>
        </authorList>
    </citation>
    <scope>NUCLEOTIDE SEQUENCE [LARGE SCALE GENOMIC DNA]</scope>
    <source>
        <strain evidence="4 5">RD2P54</strain>
    </source>
</reference>
<protein>
    <submittedName>
        <fullName evidence="4">S9 family peptidase</fullName>
        <ecNumber evidence="4">3.4.-.-</ecNumber>
    </submittedName>
</protein>
<dbReference type="PANTHER" id="PTHR42776">
    <property type="entry name" value="SERINE PEPTIDASE S9 FAMILY MEMBER"/>
    <property type="match status" value="1"/>
</dbReference>
<dbReference type="RefSeq" id="WP_280575152.1">
    <property type="nucleotide sequence ID" value="NZ_JARXRM010000036.1"/>
</dbReference>
<dbReference type="Proteomes" id="UP001156940">
    <property type="component" value="Unassembled WGS sequence"/>
</dbReference>
<dbReference type="InterPro" id="IPR029058">
    <property type="entry name" value="AB_hydrolase_fold"/>
</dbReference>
<gene>
    <name evidence="4" type="ORF">QFW77_12845</name>
</gene>
<keyword evidence="1 4" id="KW-0378">Hydrolase</keyword>
<evidence type="ECO:0000313" key="5">
    <source>
        <dbReference type="Proteomes" id="UP001156940"/>
    </source>
</evidence>
<feature type="signal peptide" evidence="2">
    <location>
        <begin position="1"/>
        <end position="24"/>
    </location>
</feature>
<dbReference type="SUPFAM" id="SSF82171">
    <property type="entry name" value="DPP6 N-terminal domain-like"/>
    <property type="match status" value="1"/>
</dbReference>
<feature type="domain" description="Peptidase S9 prolyl oligopeptidase catalytic" evidence="3">
    <location>
        <begin position="440"/>
        <end position="649"/>
    </location>
</feature>
<evidence type="ECO:0000259" key="3">
    <source>
        <dbReference type="Pfam" id="PF00326"/>
    </source>
</evidence>
<dbReference type="SUPFAM" id="SSF53474">
    <property type="entry name" value="alpha/beta-Hydrolases"/>
    <property type="match status" value="1"/>
</dbReference>
<evidence type="ECO:0000256" key="1">
    <source>
        <dbReference type="ARBA" id="ARBA00022801"/>
    </source>
</evidence>
<dbReference type="Gene3D" id="3.40.50.1820">
    <property type="entry name" value="alpha/beta hydrolase"/>
    <property type="match status" value="1"/>
</dbReference>
<comment type="caution">
    <text evidence="4">The sequence shown here is derived from an EMBL/GenBank/DDBJ whole genome shotgun (WGS) entry which is preliminary data.</text>
</comment>
<dbReference type="InterPro" id="IPR001375">
    <property type="entry name" value="Peptidase_S9_cat"/>
</dbReference>
<accession>A0ABT6JBB0</accession>
<dbReference type="EMBL" id="JARXRM010000036">
    <property type="protein sequence ID" value="MDH5823865.1"/>
    <property type="molecule type" value="Genomic_DNA"/>
</dbReference>
<name>A0ABT6JBB0_9GAMM</name>
<sequence>MRTFRATALLGLLAVGLLPATVAAQVDVEPYVAQDGFRDIKLSPTGEYYAASVPMGDQTGLVVIRRSDRQMTASFRFSRDTHVGDYWWVNPERVLIAVSESFGTRDDPLPTGELYAMNANGGQRELLVGWRVQTQQTGTRIRPGKREEPVAAYLIDPLPGDDRTVLISVHPLTYHPSTRVERMDVYTGRRSTVTHAPVSFAGFVTDHRGLVRFAEGTGTDNVSRTYYRENDDAEWQLVNDERTSHRVETPLGFSDDDATAYLRVQQPEGPDAIVAFDVATGERREILRDPVVDPIPIYRNGWHTPIGVRYSGARPRLAFFDEQSADARLYRSLEAAFPGNRIEIASATDDGRYQLLLTRSDVDPGSFYVFDSVDKKADFVLARRERIDPQRMSSMRGIELDARDGTKLHGFLTFPGGSEGAGLPLVVMPHGGPYGIFDEWGFDEDTQLLASAGYAVLRVNYRGSGNYGRRFELSGARQWGGAMQDDLTDATRWAIDEGIADPERICIYGASYGGYAALMGVAKEPELYRCAVGYVGIYDLPKRRGDLGRNGRWARTWSEEWMGDDRELLAAASPNRIADRISVPVLLAAGGEDLVAPIEHSTMMERALVQAGVPVETLYFPNEGHGFYTEEHRHEFYSRLLEFLARHIGGAGPAPR</sequence>
<proteinExistence type="predicted"/>
<keyword evidence="5" id="KW-1185">Reference proteome</keyword>